<evidence type="ECO:0000256" key="5">
    <source>
        <dbReference type="ARBA" id="ARBA00022839"/>
    </source>
</evidence>
<comment type="caution">
    <text evidence="10">The sequence shown here is derived from an EMBL/GenBank/DDBJ whole genome shotgun (WGS) entry which is preliminary data.</text>
</comment>
<dbReference type="EMBL" id="CAJPWZ010001648">
    <property type="protein sequence ID" value="CAG2220001.1"/>
    <property type="molecule type" value="Genomic_DNA"/>
</dbReference>
<dbReference type="Pfam" id="PF20700">
    <property type="entry name" value="Mutator"/>
    <property type="match status" value="1"/>
</dbReference>
<dbReference type="CDD" id="cd06127">
    <property type="entry name" value="DEDDh"/>
    <property type="match status" value="1"/>
</dbReference>
<dbReference type="SUPFAM" id="SSF53098">
    <property type="entry name" value="Ribonuclease H-like"/>
    <property type="match status" value="1"/>
</dbReference>
<keyword evidence="11" id="KW-1185">Reference proteome</keyword>
<dbReference type="InterPro" id="IPR057617">
    <property type="entry name" value="PML_C"/>
</dbReference>
<dbReference type="Gene3D" id="2.60.40.10">
    <property type="entry name" value="Immunoglobulins"/>
    <property type="match status" value="3"/>
</dbReference>
<evidence type="ECO:0000313" key="10">
    <source>
        <dbReference type="EMBL" id="CAG2220001.1"/>
    </source>
</evidence>
<feature type="domain" description="Fibronectin type-III" evidence="9">
    <location>
        <begin position="894"/>
        <end position="992"/>
    </location>
</feature>
<dbReference type="CDD" id="cd00063">
    <property type="entry name" value="FN3"/>
    <property type="match status" value="4"/>
</dbReference>
<organism evidence="10 11">
    <name type="scientific">Mytilus edulis</name>
    <name type="common">Blue mussel</name>
    <dbReference type="NCBI Taxonomy" id="6550"/>
    <lineage>
        <taxon>Eukaryota</taxon>
        <taxon>Metazoa</taxon>
        <taxon>Spiralia</taxon>
        <taxon>Lophotrochozoa</taxon>
        <taxon>Mollusca</taxon>
        <taxon>Bivalvia</taxon>
        <taxon>Autobranchia</taxon>
        <taxon>Pteriomorphia</taxon>
        <taxon>Mytilida</taxon>
        <taxon>Mytiloidea</taxon>
        <taxon>Mytilidae</taxon>
        <taxon>Mytilinae</taxon>
        <taxon>Mytilus</taxon>
    </lineage>
</organism>
<evidence type="ECO:0000256" key="2">
    <source>
        <dbReference type="ARBA" id="ARBA00022722"/>
    </source>
</evidence>
<dbReference type="Gene3D" id="3.30.420.10">
    <property type="entry name" value="Ribonuclease H-like superfamily/Ribonuclease H"/>
    <property type="match status" value="1"/>
</dbReference>
<evidence type="ECO:0000259" key="9">
    <source>
        <dbReference type="PROSITE" id="PS50853"/>
    </source>
</evidence>
<dbReference type="InterPro" id="IPR036116">
    <property type="entry name" value="FN3_sf"/>
</dbReference>
<dbReference type="InterPro" id="IPR013783">
    <property type="entry name" value="Ig-like_fold"/>
</dbReference>
<proteinExistence type="inferred from homology"/>
<feature type="domain" description="Fibronectin type-III" evidence="9">
    <location>
        <begin position="993"/>
        <end position="1091"/>
    </location>
</feature>
<keyword evidence="2" id="KW-0540">Nuclease</keyword>
<dbReference type="GO" id="GO:0005737">
    <property type="term" value="C:cytoplasm"/>
    <property type="evidence" value="ECO:0007669"/>
    <property type="project" value="TreeGrafter"/>
</dbReference>
<keyword evidence="4" id="KW-0378">Hydrolase</keyword>
<feature type="compositionally biased region" description="Basic and acidic residues" evidence="8">
    <location>
        <begin position="1207"/>
        <end position="1218"/>
    </location>
</feature>
<dbReference type="SMART" id="SM00060">
    <property type="entry name" value="FN3"/>
    <property type="match status" value="3"/>
</dbReference>
<dbReference type="GO" id="GO:0003676">
    <property type="term" value="F:nucleic acid binding"/>
    <property type="evidence" value="ECO:0007669"/>
    <property type="project" value="InterPro"/>
</dbReference>
<dbReference type="Gene3D" id="3.40.50.300">
    <property type="entry name" value="P-loop containing nucleotide triphosphate hydrolases"/>
    <property type="match status" value="1"/>
</dbReference>
<dbReference type="InterPro" id="IPR012337">
    <property type="entry name" value="RNaseH-like_sf"/>
</dbReference>
<gene>
    <name evidence="10" type="ORF">MEDL_33494</name>
</gene>
<evidence type="ECO:0000256" key="1">
    <source>
        <dbReference type="ARBA" id="ARBA00001946"/>
    </source>
</evidence>
<keyword evidence="5" id="KW-0269">Exonuclease</keyword>
<comment type="similarity">
    <text evidence="7">Belongs to the exonuclease superfamily. TREX family.</text>
</comment>
<dbReference type="InterPro" id="IPR013520">
    <property type="entry name" value="Ribonucl_H"/>
</dbReference>
<reference evidence="10" key="1">
    <citation type="submission" date="2021-03" db="EMBL/GenBank/DDBJ databases">
        <authorList>
            <person name="Bekaert M."/>
        </authorList>
    </citation>
    <scope>NUCLEOTIDE SEQUENCE</scope>
</reference>
<dbReference type="Pfam" id="PF00041">
    <property type="entry name" value="fn3"/>
    <property type="match status" value="2"/>
</dbReference>
<feature type="region of interest" description="Disordered" evidence="8">
    <location>
        <begin position="1"/>
        <end position="29"/>
    </location>
</feature>
<accession>A0A8S3STT1</accession>
<dbReference type="PANTHER" id="PTHR13058">
    <property type="entry name" value="THREE PRIME REPAIR EXONUCLEASE 1, 2"/>
    <property type="match status" value="1"/>
</dbReference>
<dbReference type="SMART" id="SM00479">
    <property type="entry name" value="EXOIII"/>
    <property type="match status" value="1"/>
</dbReference>
<dbReference type="SUPFAM" id="SSF52540">
    <property type="entry name" value="P-loop containing nucleoside triphosphate hydrolases"/>
    <property type="match status" value="1"/>
</dbReference>
<dbReference type="InterPro" id="IPR040393">
    <property type="entry name" value="TREX1/2"/>
</dbReference>
<dbReference type="Pfam" id="PF08477">
    <property type="entry name" value="Roc"/>
    <property type="match status" value="1"/>
</dbReference>
<dbReference type="PANTHER" id="PTHR13058:SF22">
    <property type="entry name" value="EXODEOXYRIBONUCLEASE III"/>
    <property type="match status" value="1"/>
</dbReference>
<feature type="region of interest" description="Disordered" evidence="8">
    <location>
        <begin position="1184"/>
        <end position="1310"/>
    </location>
</feature>
<evidence type="ECO:0000256" key="4">
    <source>
        <dbReference type="ARBA" id="ARBA00022801"/>
    </source>
</evidence>
<evidence type="ECO:0000256" key="8">
    <source>
        <dbReference type="SAM" id="MobiDB-lite"/>
    </source>
</evidence>
<dbReference type="InterPro" id="IPR027417">
    <property type="entry name" value="P-loop_NTPase"/>
</dbReference>
<evidence type="ECO:0000256" key="6">
    <source>
        <dbReference type="ARBA" id="ARBA00022842"/>
    </source>
</evidence>
<sequence length="1500" mass="171323">MADDKYSQRVRGKMASTGRSKKADRMRQMNTKETLRGEDHDYAMINAGMGPSHVNNFLTGCNIPPVDASTLRKKQKELAPVIIEAAEASCKEAQREELECSESSELEGSFDAGWQKRGSGWSYNSHTGHASLIGVNTGKVVEFDVRTRNCSICQYHIGKNEPKPPHECNVNWTGSSKGMEPDMACSMIQRLAEDGYTVGTLHADNDATTQSRLPRSIIKKMIKHIFKHLPNGKALSGDKLREELDKLAQNYIERADRLLNLGSTQSNESFNNSVASFAPKNRFYGGTKSLKARVSSAVMQKNEGYGWLSKSKKLKDNQRESVKEGDTYGGEIEVQEHIDTETIPSKMKFEGEESVVVFDLETTGLSRKSDITQLAAFDGTTVFNEYVSPREVISPKSSEITGLTFDFSCDQMYHHGKPVKSRDIQIVLLEFIDFISKKKKPILFGHNIASFDIPILMNKLRQHSLLSEFMLHIYGCIDTIKLARRKFKTKDIGNHKQQTLVTKLLGVEYDAHNACADVTSLFQLLEHFEYSEKDVFPFNSALLTDSYIPLIRASRITMLTARRLAHSGLCLKHLQLAFNRDKTVNTKVDQINVLINIFGSGEENVEMFDNTEPVKEDNKRILIPVFMQLDIPTSWDKTKVFEAIDEFRLTGTPDMNIRIKAISIDDLNMYAEIAKQVLGNVHELRSEINKLMSTMLSDAEIDTTEHAELCVNLNVPDRSAPRKFDIGECTDCSITIEWLSDVPDECISYELDHRPQGTNDWSVRTFYSEDVLKGEDEQRMYKLQNLVPETYYECKLRSVCDNVKSHYSESLTKQTLIQDECLSYELDHRPQRSKDWSTGTFLSKDVLKEENGQRMYTLQNLLPETCFEFKLRSVYKDTKSHYSETKTKQTLILAPRKFDIVECTDCSITIEWFIDVQDECLSYELDHRPQRTKDWSTGTFLSKDVLKEEYGRRMYTLQNLLPETCYEFKLRSVYKDAKSHYSETKTKQTLILAPRKFDIVECTDCSITIEWFVGVQDECLSYELDHRPQLSKDWSTGTFLSNDVLKEENGRRMYILQNLLPETYYEFKLRDAYADTKSHYSESRTKQTLKLDSMLNKLLGSGSYQSFDMRCMVTGQFSVGKSSLVKLLVGDNVPEGRYATDGISLVEGRCGLDIETRNWIMIDPGTYNALDVVYNKVLMTSVEKDERKQTKTSGKHKSDAKLVQLPNKDDIHSQKSEATKSTSFPVNLSGEPTTQPQATKSTYLPVNLSDEPSTQPQATKSTSFPLNLSGEPSQQPQAAQSLSQQISSIESKKQQTKKKMTTKMTKKEMRKKMEKVLKTGKYQMKVGRLIFWDFGGQYVYYTTHQTFMTYRALFLVVFDGSKGLNEEIPDVLCFPGQHMTPTPAVFLLHWVNSILTYCKVVYAGIPKILFVATHKDKVPVEDVETRRALLYSEVEELFKDHEGRNHLVLDKKYLSMQLIKMIKKLKPLRKPSQSLLSIIHVGGRTCRMLVSPLNWRLLKW</sequence>
<evidence type="ECO:0000313" key="11">
    <source>
        <dbReference type="Proteomes" id="UP000683360"/>
    </source>
</evidence>
<evidence type="ECO:0000256" key="3">
    <source>
        <dbReference type="ARBA" id="ARBA00022723"/>
    </source>
</evidence>
<dbReference type="Pfam" id="PF25244">
    <property type="entry name" value="PML_C"/>
    <property type="match status" value="1"/>
</dbReference>
<comment type="cofactor">
    <cofactor evidence="1">
        <name>Mg(2+)</name>
        <dbReference type="ChEBI" id="CHEBI:18420"/>
    </cofactor>
</comment>
<dbReference type="InterPro" id="IPR003961">
    <property type="entry name" value="FN3_dom"/>
</dbReference>
<dbReference type="SUPFAM" id="SSF49265">
    <property type="entry name" value="Fibronectin type III"/>
    <property type="match status" value="2"/>
</dbReference>
<dbReference type="PROSITE" id="PS50853">
    <property type="entry name" value="FN3"/>
    <property type="match status" value="3"/>
</dbReference>
<dbReference type="InterPro" id="IPR036397">
    <property type="entry name" value="RNaseH_sf"/>
</dbReference>
<dbReference type="GO" id="GO:0046872">
    <property type="term" value="F:metal ion binding"/>
    <property type="evidence" value="ECO:0007669"/>
    <property type="project" value="UniProtKB-KW"/>
</dbReference>
<feature type="compositionally biased region" description="Polar residues" evidence="8">
    <location>
        <begin position="1219"/>
        <end position="1282"/>
    </location>
</feature>
<feature type="domain" description="Fibronectin type-III" evidence="9">
    <location>
        <begin position="720"/>
        <end position="818"/>
    </location>
</feature>
<dbReference type="GO" id="GO:0006308">
    <property type="term" value="P:DNA catabolic process"/>
    <property type="evidence" value="ECO:0007669"/>
    <property type="project" value="TreeGrafter"/>
</dbReference>
<name>A0A8S3STT1_MYTED</name>
<dbReference type="OrthoDB" id="6131824at2759"/>
<dbReference type="InterPro" id="IPR049012">
    <property type="entry name" value="Mutator_transp_dom"/>
</dbReference>
<evidence type="ECO:0000256" key="7">
    <source>
        <dbReference type="ARBA" id="ARBA00025769"/>
    </source>
</evidence>
<keyword evidence="3" id="KW-0479">Metal-binding</keyword>
<dbReference type="GO" id="GO:0008296">
    <property type="term" value="F:3'-5'-DNA exonuclease activity"/>
    <property type="evidence" value="ECO:0007669"/>
    <property type="project" value="TreeGrafter"/>
</dbReference>
<dbReference type="Proteomes" id="UP000683360">
    <property type="component" value="Unassembled WGS sequence"/>
</dbReference>
<protein>
    <recommendedName>
        <fullName evidence="9">Fibronectin type-III domain-containing protein</fullName>
    </recommendedName>
</protein>
<keyword evidence="6" id="KW-0460">Magnesium</keyword>
<dbReference type="Pfam" id="PF00929">
    <property type="entry name" value="RNase_T"/>
    <property type="match status" value="1"/>
</dbReference>